<comment type="caution">
    <text evidence="6">The sequence shown here is derived from an EMBL/GenBank/DDBJ whole genome shotgun (WGS) entry which is preliminary data.</text>
</comment>
<feature type="coiled-coil region" evidence="4">
    <location>
        <begin position="510"/>
        <end position="537"/>
    </location>
</feature>
<gene>
    <name evidence="6" type="ORF">AWC38_SpisGene8169</name>
</gene>
<dbReference type="Gene3D" id="3.60.10.10">
    <property type="entry name" value="Endonuclease/exonuclease/phosphatase"/>
    <property type="match status" value="1"/>
</dbReference>
<dbReference type="Proteomes" id="UP000225706">
    <property type="component" value="Unassembled WGS sequence"/>
</dbReference>
<dbReference type="Pfam" id="PF03372">
    <property type="entry name" value="Exo_endo_phos"/>
    <property type="match status" value="1"/>
</dbReference>
<dbReference type="GO" id="GO:0003824">
    <property type="term" value="F:catalytic activity"/>
    <property type="evidence" value="ECO:0007669"/>
    <property type="project" value="InterPro"/>
</dbReference>
<keyword evidence="3" id="KW-0862">Zinc</keyword>
<dbReference type="SUPFAM" id="SSF57903">
    <property type="entry name" value="FYVE/PHD zinc finger"/>
    <property type="match status" value="1"/>
</dbReference>
<dbReference type="InterPro" id="IPR005135">
    <property type="entry name" value="Endo/exonuclease/phosphatase"/>
</dbReference>
<evidence type="ECO:0000313" key="7">
    <source>
        <dbReference type="Proteomes" id="UP000225706"/>
    </source>
</evidence>
<dbReference type="AlphaFoldDB" id="A0A2B4SEV5"/>
<dbReference type="InterPro" id="IPR013083">
    <property type="entry name" value="Znf_RING/FYVE/PHD"/>
</dbReference>
<keyword evidence="2" id="KW-0863">Zinc-finger</keyword>
<evidence type="ECO:0000259" key="5">
    <source>
        <dbReference type="SMART" id="SM00249"/>
    </source>
</evidence>
<dbReference type="InterPro" id="IPR011011">
    <property type="entry name" value="Znf_FYVE_PHD"/>
</dbReference>
<dbReference type="PANTHER" id="PTHR36191:SF1">
    <property type="entry name" value="ENDONUCLEASE_EXONUCLEASE_PHOSPHATASE DOMAIN-CONTAINING PROTEIN"/>
    <property type="match status" value="1"/>
</dbReference>
<feature type="domain" description="Zinc finger PHD-type" evidence="5">
    <location>
        <begin position="79"/>
        <end position="132"/>
    </location>
</feature>
<dbReference type="InterPro" id="IPR001965">
    <property type="entry name" value="Znf_PHD"/>
</dbReference>
<evidence type="ECO:0000313" key="6">
    <source>
        <dbReference type="EMBL" id="PFX27138.1"/>
    </source>
</evidence>
<proteinExistence type="predicted"/>
<dbReference type="OrthoDB" id="5957815at2759"/>
<keyword evidence="7" id="KW-1185">Reference proteome</keyword>
<evidence type="ECO:0000256" key="3">
    <source>
        <dbReference type="ARBA" id="ARBA00022833"/>
    </source>
</evidence>
<accession>A0A2B4SEV5</accession>
<dbReference type="EMBL" id="LSMT01000110">
    <property type="protein sequence ID" value="PFX27138.1"/>
    <property type="molecule type" value="Genomic_DNA"/>
</dbReference>
<name>A0A2B4SEV5_STYPI</name>
<dbReference type="InterPro" id="IPR036691">
    <property type="entry name" value="Endo/exonu/phosph_ase_sf"/>
</dbReference>
<evidence type="ECO:0000256" key="1">
    <source>
        <dbReference type="ARBA" id="ARBA00022723"/>
    </source>
</evidence>
<evidence type="ECO:0000256" key="2">
    <source>
        <dbReference type="ARBA" id="ARBA00022771"/>
    </source>
</evidence>
<protein>
    <recommendedName>
        <fullName evidence="5">Zinc finger PHD-type domain-containing protein</fullName>
    </recommendedName>
</protein>
<dbReference type="SUPFAM" id="SSF56219">
    <property type="entry name" value="DNase I-like"/>
    <property type="match status" value="1"/>
</dbReference>
<keyword evidence="1" id="KW-0479">Metal-binding</keyword>
<dbReference type="PANTHER" id="PTHR36191">
    <property type="entry name" value="ENDO/EXONUCLEASE/PHOSPHATASE DOMAIN-CONTAINING PROTEIN-RELATED"/>
    <property type="match status" value="1"/>
</dbReference>
<dbReference type="Gene3D" id="3.30.40.10">
    <property type="entry name" value="Zinc/RING finger domain, C3HC4 (zinc finger)"/>
    <property type="match status" value="1"/>
</dbReference>
<evidence type="ECO:0000256" key="4">
    <source>
        <dbReference type="SAM" id="Coils"/>
    </source>
</evidence>
<dbReference type="GO" id="GO:0008270">
    <property type="term" value="F:zinc ion binding"/>
    <property type="evidence" value="ECO:0007669"/>
    <property type="project" value="UniProtKB-KW"/>
</dbReference>
<reference evidence="7" key="1">
    <citation type="journal article" date="2017" name="bioRxiv">
        <title>Comparative analysis of the genomes of Stylophora pistillata and Acropora digitifera provides evidence for extensive differences between species of corals.</title>
        <authorList>
            <person name="Voolstra C.R."/>
            <person name="Li Y."/>
            <person name="Liew Y.J."/>
            <person name="Baumgarten S."/>
            <person name="Zoccola D."/>
            <person name="Flot J.-F."/>
            <person name="Tambutte S."/>
            <person name="Allemand D."/>
            <person name="Aranda M."/>
        </authorList>
    </citation>
    <scope>NUCLEOTIDE SEQUENCE [LARGE SCALE GENOMIC DNA]</scope>
</reference>
<dbReference type="SMART" id="SM00249">
    <property type="entry name" value="PHD"/>
    <property type="match status" value="1"/>
</dbReference>
<sequence length="687" mass="77258">MAERYGKAPMIQRICSTNFRAELNLVIRLRSVGRFESHGVRYLVGRIKRYPNSTSTSQLTRVAISGDVSLNPGPSVKPKCGVCSRTLARNHRAVLCYCCKGLSHIKCANVTPSEYKRIQDLPNKTWVCSACMTISTHNDLPFHGIGNTTLEDLFMNEPAVMDYTDQIDSQDRDFASFMDVRVKYSSNFLTAHLNINSYQNKFEEMREIIQKLRIQVIFIGETKIDSSYPDAQFAISGYQLYRSDRMKGGGGLLAYASSKVICKRLKVPGSYRTIESLVLDVELKGRRVIVAGLYRPPKPRVSKYQLQLGEEINHFCNWASMQGHALVLLGDLNLDRLRSDKPEGKLLIDTEETHGLECVITEPTRIQTRAGKTTKTLIDVILTNEAHLFVQSGIYEPGLSDHPLVYGFMQDTAAKVKPRIIKFRSVKNFDKEKFQEHLNSAPWHVGEVFDSVEDRVGFDFRDYIVGTRDNTAQEETRKIRGTRRGKKAHVTRLVNQINRHISKHLSKETLVSLKLNLEKAVSQLKNINQALFELNSDDDEPEYWVEAALAPVYDCFDDIEMYYAERAKLDVKLVKDVDKMSVPEPLKTSKENVDKLLSHDNSRSDGPVVQSSVVQISPPPAHQLIEIGISPVKQLLITTVENKAHDTTSTSNPTTVPVRSCTTPKAPLTHPGAVTTVTDSISTPVTC</sequence>
<organism evidence="6 7">
    <name type="scientific">Stylophora pistillata</name>
    <name type="common">Smooth cauliflower coral</name>
    <dbReference type="NCBI Taxonomy" id="50429"/>
    <lineage>
        <taxon>Eukaryota</taxon>
        <taxon>Metazoa</taxon>
        <taxon>Cnidaria</taxon>
        <taxon>Anthozoa</taxon>
        <taxon>Hexacorallia</taxon>
        <taxon>Scleractinia</taxon>
        <taxon>Astrocoeniina</taxon>
        <taxon>Pocilloporidae</taxon>
        <taxon>Stylophora</taxon>
    </lineage>
</organism>
<keyword evidence="4" id="KW-0175">Coiled coil</keyword>